<comment type="caution">
    <text evidence="1">The sequence shown here is derived from an EMBL/GenBank/DDBJ whole genome shotgun (WGS) entry which is preliminary data.</text>
</comment>
<name>A0A9Q1JA59_SYNKA</name>
<protein>
    <submittedName>
        <fullName evidence="1">Uncharacterized protein</fullName>
    </submittedName>
</protein>
<dbReference type="Proteomes" id="UP001152622">
    <property type="component" value="Chromosome 2"/>
</dbReference>
<dbReference type="EMBL" id="JAINUF010000002">
    <property type="protein sequence ID" value="KAJ8374925.1"/>
    <property type="molecule type" value="Genomic_DNA"/>
</dbReference>
<reference evidence="1" key="1">
    <citation type="journal article" date="2023" name="Science">
        <title>Genome structures resolve the early diversification of teleost fishes.</title>
        <authorList>
            <person name="Parey E."/>
            <person name="Louis A."/>
            <person name="Montfort J."/>
            <person name="Bouchez O."/>
            <person name="Roques C."/>
            <person name="Iampietro C."/>
            <person name="Lluch J."/>
            <person name="Castinel A."/>
            <person name="Donnadieu C."/>
            <person name="Desvignes T."/>
            <person name="Floi Bucao C."/>
            <person name="Jouanno E."/>
            <person name="Wen M."/>
            <person name="Mejri S."/>
            <person name="Dirks R."/>
            <person name="Jansen H."/>
            <person name="Henkel C."/>
            <person name="Chen W.J."/>
            <person name="Zahm M."/>
            <person name="Cabau C."/>
            <person name="Klopp C."/>
            <person name="Thompson A.W."/>
            <person name="Robinson-Rechavi M."/>
            <person name="Braasch I."/>
            <person name="Lecointre G."/>
            <person name="Bobe J."/>
            <person name="Postlethwait J.H."/>
            <person name="Berthelot C."/>
            <person name="Roest Crollius H."/>
            <person name="Guiguen Y."/>
        </authorList>
    </citation>
    <scope>NUCLEOTIDE SEQUENCE</scope>
    <source>
        <strain evidence="1">WJC10195</strain>
    </source>
</reference>
<gene>
    <name evidence="1" type="ORF">SKAU_G00055050</name>
</gene>
<accession>A0A9Q1JA59</accession>
<keyword evidence="2" id="KW-1185">Reference proteome</keyword>
<evidence type="ECO:0000313" key="1">
    <source>
        <dbReference type="EMBL" id="KAJ8374925.1"/>
    </source>
</evidence>
<dbReference type="AlphaFoldDB" id="A0A9Q1JA59"/>
<organism evidence="1 2">
    <name type="scientific">Synaphobranchus kaupii</name>
    <name type="common">Kaup's arrowtooth eel</name>
    <dbReference type="NCBI Taxonomy" id="118154"/>
    <lineage>
        <taxon>Eukaryota</taxon>
        <taxon>Metazoa</taxon>
        <taxon>Chordata</taxon>
        <taxon>Craniata</taxon>
        <taxon>Vertebrata</taxon>
        <taxon>Euteleostomi</taxon>
        <taxon>Actinopterygii</taxon>
        <taxon>Neopterygii</taxon>
        <taxon>Teleostei</taxon>
        <taxon>Anguilliformes</taxon>
        <taxon>Synaphobranchidae</taxon>
        <taxon>Synaphobranchus</taxon>
    </lineage>
</organism>
<evidence type="ECO:0000313" key="2">
    <source>
        <dbReference type="Proteomes" id="UP001152622"/>
    </source>
</evidence>
<proteinExistence type="predicted"/>
<sequence>MISPSSLTLNRGVATNCEKDCFLSPIIECSAARRAPGPKWAVLRAGCASPLRTDGGFLKSPELNLQSQALGRARECVRGGIDGALGRAAVSAGLSVCIVLNEVSDERRELPPAERCLREQ</sequence>